<dbReference type="InterPro" id="IPR050378">
    <property type="entry name" value="Metallo-dep_Hydrolases_sf"/>
</dbReference>
<dbReference type="FunFam" id="3.20.20.140:FF:000174">
    <property type="entry name" value="Dihydropyrimidinase-related protein 2"/>
    <property type="match status" value="1"/>
</dbReference>
<protein>
    <recommendedName>
        <fullName evidence="5">Amidohydrolase-related domain-containing protein</fullName>
    </recommendedName>
</protein>
<dbReference type="SUPFAM" id="SSF51338">
    <property type="entry name" value="Composite domain of metallo-dependent hydrolases"/>
    <property type="match status" value="2"/>
</dbReference>
<dbReference type="Pfam" id="PF01979">
    <property type="entry name" value="Amidohydro_1"/>
    <property type="match status" value="1"/>
</dbReference>
<dbReference type="FunFam" id="2.30.40.10:FF:000021">
    <property type="entry name" value="Dihydropyrimidinase-related protein 2"/>
    <property type="match status" value="1"/>
</dbReference>
<evidence type="ECO:0000259" key="5">
    <source>
        <dbReference type="Pfam" id="PF01979"/>
    </source>
</evidence>
<dbReference type="AlphaFoldDB" id="A0A7J5YHG8"/>
<feature type="compositionally biased region" description="Low complexity" evidence="4">
    <location>
        <begin position="659"/>
        <end position="669"/>
    </location>
</feature>
<comment type="similarity">
    <text evidence="2">Belongs to the metallo-dependent hydrolases superfamily. Hydantoinase/dihydropyrimidinase family.</text>
</comment>
<keyword evidence="3" id="KW-0963">Cytoplasm</keyword>
<dbReference type="InterPro" id="IPR011778">
    <property type="entry name" value="Hydantoinase/dihydroPyrase"/>
</dbReference>
<evidence type="ECO:0000313" key="6">
    <source>
        <dbReference type="EMBL" id="KAF3848830.1"/>
    </source>
</evidence>
<dbReference type="PANTHER" id="PTHR11647:SF94">
    <property type="entry name" value="DIHYDROPYRIMIDINASE-RELATED PROTEIN 2 ISOFORM X1"/>
    <property type="match status" value="1"/>
</dbReference>
<gene>
    <name evidence="6" type="ORF">F7725_015327</name>
</gene>
<dbReference type="InterPro" id="IPR011059">
    <property type="entry name" value="Metal-dep_hydrolase_composite"/>
</dbReference>
<dbReference type="GO" id="GO:0005829">
    <property type="term" value="C:cytosol"/>
    <property type="evidence" value="ECO:0007669"/>
    <property type="project" value="TreeGrafter"/>
</dbReference>
<dbReference type="Gene3D" id="3.20.20.140">
    <property type="entry name" value="Metal-dependent hydrolases"/>
    <property type="match status" value="1"/>
</dbReference>
<dbReference type="Proteomes" id="UP000518266">
    <property type="component" value="Unassembled WGS sequence"/>
</dbReference>
<evidence type="ECO:0000256" key="4">
    <source>
        <dbReference type="SAM" id="MobiDB-lite"/>
    </source>
</evidence>
<comment type="caution">
    <text evidence="6">The sequence shown here is derived from an EMBL/GenBank/DDBJ whole genome shotgun (WGS) entry which is preliminary data.</text>
</comment>
<proteinExistence type="inferred from homology"/>
<evidence type="ECO:0000256" key="3">
    <source>
        <dbReference type="ARBA" id="ARBA00022490"/>
    </source>
</evidence>
<dbReference type="InterPro" id="IPR006680">
    <property type="entry name" value="Amidohydro-rel"/>
</dbReference>
<dbReference type="SUPFAM" id="SSF51556">
    <property type="entry name" value="Metallo-dependent hydrolases"/>
    <property type="match status" value="1"/>
</dbReference>
<dbReference type="GO" id="GO:0016812">
    <property type="term" value="F:hydrolase activity, acting on carbon-nitrogen (but not peptide) bonds, in cyclic amides"/>
    <property type="evidence" value="ECO:0007669"/>
    <property type="project" value="TreeGrafter"/>
</dbReference>
<evidence type="ECO:0000256" key="2">
    <source>
        <dbReference type="ARBA" id="ARBA00008829"/>
    </source>
</evidence>
<name>A0A7J5YHG8_DISMA</name>
<dbReference type="InterPro" id="IPR032466">
    <property type="entry name" value="Metal_Hydrolase"/>
</dbReference>
<organism evidence="6 7">
    <name type="scientific">Dissostichus mawsoni</name>
    <name type="common">Antarctic cod</name>
    <dbReference type="NCBI Taxonomy" id="36200"/>
    <lineage>
        <taxon>Eukaryota</taxon>
        <taxon>Metazoa</taxon>
        <taxon>Chordata</taxon>
        <taxon>Craniata</taxon>
        <taxon>Vertebrata</taxon>
        <taxon>Euteleostomi</taxon>
        <taxon>Actinopterygii</taxon>
        <taxon>Neopterygii</taxon>
        <taxon>Teleostei</taxon>
        <taxon>Neoteleostei</taxon>
        <taxon>Acanthomorphata</taxon>
        <taxon>Eupercaria</taxon>
        <taxon>Perciformes</taxon>
        <taxon>Notothenioidei</taxon>
        <taxon>Nototheniidae</taxon>
        <taxon>Dissostichus</taxon>
    </lineage>
</organism>
<feature type="region of interest" description="Disordered" evidence="4">
    <location>
        <begin position="106"/>
        <end position="135"/>
    </location>
</feature>
<accession>A0A7J5YHG8</accession>
<dbReference type="OrthoDB" id="10258955at2759"/>
<dbReference type="PANTHER" id="PTHR11647">
    <property type="entry name" value="HYDRANTOINASE/DIHYDROPYRIMIDINASE FAMILY MEMBER"/>
    <property type="match status" value="1"/>
</dbReference>
<evidence type="ECO:0000313" key="7">
    <source>
        <dbReference type="Proteomes" id="UP000518266"/>
    </source>
</evidence>
<reference evidence="6 7" key="1">
    <citation type="submission" date="2020-03" db="EMBL/GenBank/DDBJ databases">
        <title>Dissostichus mawsoni Genome sequencing and assembly.</title>
        <authorList>
            <person name="Park H."/>
        </authorList>
    </citation>
    <scope>NUCLEOTIDE SEQUENCE [LARGE SCALE GENOMIC DNA]</scope>
    <source>
        <strain evidence="6">DM0001</strain>
        <tissue evidence="6">Muscle</tissue>
    </source>
</reference>
<keyword evidence="7" id="KW-1185">Reference proteome</keyword>
<feature type="domain" description="Amidohydrolase-related" evidence="5">
    <location>
        <begin position="230"/>
        <end position="597"/>
    </location>
</feature>
<dbReference type="EMBL" id="JAAKFY010000012">
    <property type="protein sequence ID" value="KAF3848830.1"/>
    <property type="molecule type" value="Genomic_DNA"/>
</dbReference>
<feature type="compositionally biased region" description="Polar residues" evidence="4">
    <location>
        <begin position="670"/>
        <end position="687"/>
    </location>
</feature>
<comment type="subcellular location">
    <subcellularLocation>
        <location evidence="1">Cytoplasm</location>
    </subcellularLocation>
</comment>
<sequence length="758" mass="83208">MSTAGEVPAFFKGMGSDSPARPRQKFCGMFCPVEGSADSKTLDFDALQAGRERSDGRVIDRQTDISQPRKVEIRESTGKEYLQNLDDKKSGKGKVWCIGGERGGCQGHDSNRKRASSFSLHGHPRFHPASSGNPSHSLRIRRGVAQHETPVNMSGYQGKKNIPRITLNVQRLIIFIALQSDRLLIKGGKIVNDDQSFCADIYMEDGVIKQIGENLIVPGGVKTIDAHGRMLMPGGIDVHTRFQMPDRGMASADDFYQGTKAALAGGTTMIIDHVLPETGVSLLSAFEQWREWADSKSCCDYSLHVDITEWHKGIQEDMETLVKDHGVNSFLVYLAYKDVFQLTDSQVYEVFSVIRDLGAIAQEQQKILEQGITGPEGHVLSHPEEVEAEAVNRSVTVANQTNCPLYITKVMSKSAADVIAQARKKGTVVYGEPITASLGTDGSHYWSKNWAKAAAYPRPHHTRLSQLPAVLVTGSAHCPFNTAQRAVGKDDFSLIPEGVNGTEERMSIIWDKCVVTGKMDENQFVSVTSTNAAKIFNMYPRKGRIAVGSDADLVLWDPDVTKIISAKSHISTVEYNIFEGTEVRGGPLVVISQGKIVLEEGNLHTIEGSGRFVARKPFPDYVYKRIKARSRLAELRGVPRGLYDGPVCEVSVTPKTMTPASSAKSSPAKQPNQPVRNLHQSGFSLSGGNKDRRTGRPTGAEGSRKITTPGTKPFPAPVYPSASIFPLLLYHVPPPPPQHRILEDTVRKKKKKKKVCLI</sequence>
<feature type="region of interest" description="Disordered" evidence="4">
    <location>
        <begin position="656"/>
        <end position="714"/>
    </location>
</feature>
<dbReference type="NCBIfam" id="TIGR02033">
    <property type="entry name" value="D-hydantoinase"/>
    <property type="match status" value="1"/>
</dbReference>
<feature type="region of interest" description="Disordered" evidence="4">
    <location>
        <begin position="1"/>
        <end position="22"/>
    </location>
</feature>
<dbReference type="Gene3D" id="2.30.40.10">
    <property type="entry name" value="Urease, subunit C, domain 1"/>
    <property type="match status" value="1"/>
</dbReference>
<dbReference type="CDD" id="cd01314">
    <property type="entry name" value="D-HYD"/>
    <property type="match status" value="1"/>
</dbReference>
<evidence type="ECO:0000256" key="1">
    <source>
        <dbReference type="ARBA" id="ARBA00004496"/>
    </source>
</evidence>